<sequence>MAVKGTWTSIVRLIVLPCRRPQNPNPSLLGPGPSCAPPFCLQWRRSVWSMKKDPALEKALSRNRRWIVNNQIKNVLLRSPGRVATVQSLQKRFKTLDLQGRALNWLHKYPCCFETFVDPAGSGETLYGFSKRMAALVDEEEVTREAAEMDMARRLAKVLMLVRDHRLNVVKLNELKRSFGLPDDYVLRIVLKYSDVFRIVNGSGRRNSMEIELLRWDADLAVSAVEAMAAERKTPPLFLCSLPSTWIKSRASFDAFNEGTPYASPYSAEQMESEKRAVGMVHELLSLTLWKKLSIVKLGHFRREFSLPERLGSLLLRHPCIFYVSNRYKIYTALLREGYDGSELVDKHPLVVAKEKLGELMQEGLHEYNRRRHLANLEKKRNKGDIAPLRVGKGTSRDGEETVEPSRVYQSEERRRFYKALFDDPP</sequence>
<accession>A0A7I8KSH0</accession>
<dbReference type="AlphaFoldDB" id="A0A7I8KSH0"/>
<protein>
    <recommendedName>
        <fullName evidence="2">PORR domain-containing protein</fullName>
    </recommendedName>
</protein>
<dbReference type="Pfam" id="PF11955">
    <property type="entry name" value="PORR"/>
    <property type="match status" value="1"/>
</dbReference>
<evidence type="ECO:0000256" key="1">
    <source>
        <dbReference type="SAM" id="MobiDB-lite"/>
    </source>
</evidence>
<evidence type="ECO:0000313" key="4">
    <source>
        <dbReference type="Proteomes" id="UP000663760"/>
    </source>
</evidence>
<gene>
    <name evidence="3" type="ORF">SI8410_08010954</name>
</gene>
<dbReference type="GO" id="GO:0003723">
    <property type="term" value="F:RNA binding"/>
    <property type="evidence" value="ECO:0007669"/>
    <property type="project" value="InterPro"/>
</dbReference>
<proteinExistence type="predicted"/>
<evidence type="ECO:0000313" key="3">
    <source>
        <dbReference type="EMBL" id="CAA7400276.1"/>
    </source>
</evidence>
<organism evidence="3 4">
    <name type="scientific">Spirodela intermedia</name>
    <name type="common">Intermediate duckweed</name>
    <dbReference type="NCBI Taxonomy" id="51605"/>
    <lineage>
        <taxon>Eukaryota</taxon>
        <taxon>Viridiplantae</taxon>
        <taxon>Streptophyta</taxon>
        <taxon>Embryophyta</taxon>
        <taxon>Tracheophyta</taxon>
        <taxon>Spermatophyta</taxon>
        <taxon>Magnoliopsida</taxon>
        <taxon>Liliopsida</taxon>
        <taxon>Araceae</taxon>
        <taxon>Lemnoideae</taxon>
        <taxon>Spirodela</taxon>
    </lineage>
</organism>
<dbReference type="Proteomes" id="UP000663760">
    <property type="component" value="Chromosome 8"/>
</dbReference>
<dbReference type="InterPro" id="IPR045040">
    <property type="entry name" value="PORR_fam"/>
</dbReference>
<feature type="domain" description="PORR" evidence="2">
    <location>
        <begin position="51"/>
        <end position="365"/>
    </location>
</feature>
<dbReference type="EMBL" id="LR746271">
    <property type="protein sequence ID" value="CAA7400276.1"/>
    <property type="molecule type" value="Genomic_DNA"/>
</dbReference>
<keyword evidence="4" id="KW-1185">Reference proteome</keyword>
<dbReference type="InterPro" id="IPR021099">
    <property type="entry name" value="PORR_domain"/>
</dbReference>
<feature type="region of interest" description="Disordered" evidence="1">
    <location>
        <begin position="385"/>
        <end position="408"/>
    </location>
</feature>
<dbReference type="PANTHER" id="PTHR31476:SF5">
    <property type="entry name" value="UBIQUITIN CARBOXYL-TERMINAL HYDROLASE FAMILY PROTEIN"/>
    <property type="match status" value="1"/>
</dbReference>
<reference evidence="3" key="1">
    <citation type="submission" date="2020-02" db="EMBL/GenBank/DDBJ databases">
        <authorList>
            <person name="Scholz U."/>
            <person name="Mascher M."/>
            <person name="Fiebig A."/>
        </authorList>
    </citation>
    <scope>NUCLEOTIDE SEQUENCE</scope>
</reference>
<evidence type="ECO:0000259" key="2">
    <source>
        <dbReference type="Pfam" id="PF11955"/>
    </source>
</evidence>
<name>A0A7I8KSH0_SPIIN</name>
<dbReference type="OrthoDB" id="1854109at2759"/>
<dbReference type="PANTHER" id="PTHR31476">
    <property type="entry name" value="PROTEIN WHAT'S THIS FACTOR 1 HOMOLOG, CHLOROPLASTIC"/>
    <property type="match status" value="1"/>
</dbReference>